<gene>
    <name evidence="1" type="ORF">CDAR_36961</name>
</gene>
<dbReference type="AlphaFoldDB" id="A0AAV4TGU2"/>
<dbReference type="EMBL" id="BPLQ01009509">
    <property type="protein sequence ID" value="GIY44371.1"/>
    <property type="molecule type" value="Genomic_DNA"/>
</dbReference>
<evidence type="ECO:0000313" key="1">
    <source>
        <dbReference type="EMBL" id="GIY44371.1"/>
    </source>
</evidence>
<proteinExistence type="predicted"/>
<accession>A0AAV4TGU2</accession>
<dbReference type="Proteomes" id="UP001054837">
    <property type="component" value="Unassembled WGS sequence"/>
</dbReference>
<evidence type="ECO:0000313" key="2">
    <source>
        <dbReference type="Proteomes" id="UP001054837"/>
    </source>
</evidence>
<organism evidence="1 2">
    <name type="scientific">Caerostris darwini</name>
    <dbReference type="NCBI Taxonomy" id="1538125"/>
    <lineage>
        <taxon>Eukaryota</taxon>
        <taxon>Metazoa</taxon>
        <taxon>Ecdysozoa</taxon>
        <taxon>Arthropoda</taxon>
        <taxon>Chelicerata</taxon>
        <taxon>Arachnida</taxon>
        <taxon>Araneae</taxon>
        <taxon>Araneomorphae</taxon>
        <taxon>Entelegynae</taxon>
        <taxon>Araneoidea</taxon>
        <taxon>Araneidae</taxon>
        <taxon>Caerostris</taxon>
    </lineage>
</organism>
<protein>
    <submittedName>
        <fullName evidence="1">Uncharacterized protein</fullName>
    </submittedName>
</protein>
<name>A0AAV4TGU2_9ARAC</name>
<keyword evidence="2" id="KW-1185">Reference proteome</keyword>
<comment type="caution">
    <text evidence="1">The sequence shown here is derived from an EMBL/GenBank/DDBJ whole genome shotgun (WGS) entry which is preliminary data.</text>
</comment>
<sequence length="17" mass="1924">MSSLNDRTGIIFIIEKS</sequence>
<reference evidence="1 2" key="1">
    <citation type="submission" date="2021-06" db="EMBL/GenBank/DDBJ databases">
        <title>Caerostris darwini draft genome.</title>
        <authorList>
            <person name="Kono N."/>
            <person name="Arakawa K."/>
        </authorList>
    </citation>
    <scope>NUCLEOTIDE SEQUENCE [LARGE SCALE GENOMIC DNA]</scope>
</reference>
<feature type="non-terminal residue" evidence="1">
    <location>
        <position position="17"/>
    </location>
</feature>